<accession>A0A9D2BLW7</accession>
<comment type="caution">
    <text evidence="1">The sequence shown here is derived from an EMBL/GenBank/DDBJ whole genome shotgun (WGS) entry which is preliminary data.</text>
</comment>
<name>A0A9D2BLW7_9FIRM</name>
<gene>
    <name evidence="1" type="ORF">H9980_06145</name>
</gene>
<sequence length="74" mass="8612">MKSVSKNELVKLLSICGQVAKHKSGKLQEHEKDESLILSALSKEKQDQLKSLLEKLQKQWLEDHKKHHQKIQTK</sequence>
<reference evidence="1" key="1">
    <citation type="journal article" date="2021" name="PeerJ">
        <title>Extensive microbial diversity within the chicken gut microbiome revealed by metagenomics and culture.</title>
        <authorList>
            <person name="Gilroy R."/>
            <person name="Ravi A."/>
            <person name="Getino M."/>
            <person name="Pursley I."/>
            <person name="Horton D.L."/>
            <person name="Alikhan N.F."/>
            <person name="Baker D."/>
            <person name="Gharbi K."/>
            <person name="Hall N."/>
            <person name="Watson M."/>
            <person name="Adriaenssens E.M."/>
            <person name="Foster-Nyarko E."/>
            <person name="Jarju S."/>
            <person name="Secka A."/>
            <person name="Antonio M."/>
            <person name="Oren A."/>
            <person name="Chaudhuri R.R."/>
            <person name="La Ragione R."/>
            <person name="Hildebrand F."/>
            <person name="Pallen M.J."/>
        </authorList>
    </citation>
    <scope>NUCLEOTIDE SEQUENCE</scope>
    <source>
        <strain evidence="1">ChiGjej1B1-14440</strain>
    </source>
</reference>
<dbReference type="AlphaFoldDB" id="A0A9D2BLW7"/>
<proteinExistence type="predicted"/>
<dbReference type="Proteomes" id="UP000886724">
    <property type="component" value="Unassembled WGS sequence"/>
</dbReference>
<dbReference type="EMBL" id="DXET01000139">
    <property type="protein sequence ID" value="HIX81535.1"/>
    <property type="molecule type" value="Genomic_DNA"/>
</dbReference>
<evidence type="ECO:0000313" key="2">
    <source>
        <dbReference type="Proteomes" id="UP000886724"/>
    </source>
</evidence>
<reference evidence="1" key="2">
    <citation type="submission" date="2021-04" db="EMBL/GenBank/DDBJ databases">
        <authorList>
            <person name="Gilroy R."/>
        </authorList>
    </citation>
    <scope>NUCLEOTIDE SEQUENCE</scope>
    <source>
        <strain evidence="1">ChiGjej1B1-14440</strain>
    </source>
</reference>
<organism evidence="1 2">
    <name type="scientific">Candidatus Erysipelatoclostridium merdavium</name>
    <dbReference type="NCBI Taxonomy" id="2838566"/>
    <lineage>
        <taxon>Bacteria</taxon>
        <taxon>Bacillati</taxon>
        <taxon>Bacillota</taxon>
        <taxon>Erysipelotrichia</taxon>
        <taxon>Erysipelotrichales</taxon>
        <taxon>Erysipelotrichales incertae sedis</taxon>
    </lineage>
</organism>
<protein>
    <submittedName>
        <fullName evidence="1">Uncharacterized protein</fullName>
    </submittedName>
</protein>
<evidence type="ECO:0000313" key="1">
    <source>
        <dbReference type="EMBL" id="HIX81535.1"/>
    </source>
</evidence>